<feature type="domain" description="C3H1-type" evidence="6">
    <location>
        <begin position="89"/>
        <end position="116"/>
    </location>
</feature>
<protein>
    <recommendedName>
        <fullName evidence="6">C3H1-type domain-containing protein</fullName>
    </recommendedName>
</protein>
<reference evidence="7" key="1">
    <citation type="submission" date="2021-01" db="EMBL/GenBank/DDBJ databases">
        <authorList>
            <consortium name="Genoscope - CEA"/>
            <person name="William W."/>
        </authorList>
    </citation>
    <scope>NUCLEOTIDE SEQUENCE</scope>
</reference>
<dbReference type="GO" id="GO:0003729">
    <property type="term" value="F:mRNA binding"/>
    <property type="evidence" value="ECO:0007669"/>
    <property type="project" value="InterPro"/>
</dbReference>
<dbReference type="InterPro" id="IPR000571">
    <property type="entry name" value="Znf_CCCH"/>
</dbReference>
<dbReference type="PANTHER" id="PTHR12547">
    <property type="entry name" value="CCCH ZINC FINGER/TIS11-RELATED"/>
    <property type="match status" value="1"/>
</dbReference>
<dbReference type="SMART" id="SM00356">
    <property type="entry name" value="ZnF_C3H1"/>
    <property type="match status" value="2"/>
</dbReference>
<keyword evidence="2 4" id="KW-0863">Zinc-finger</keyword>
<evidence type="ECO:0000256" key="2">
    <source>
        <dbReference type="ARBA" id="ARBA00022771"/>
    </source>
</evidence>
<keyword evidence="1 4" id="KW-0479">Metal-binding</keyword>
<keyword evidence="3 4" id="KW-0862">Zinc</keyword>
<feature type="zinc finger region" description="C3H1-type" evidence="4">
    <location>
        <begin position="89"/>
        <end position="116"/>
    </location>
</feature>
<evidence type="ECO:0000256" key="5">
    <source>
        <dbReference type="SAM" id="MobiDB-lite"/>
    </source>
</evidence>
<dbReference type="GO" id="GO:0008270">
    <property type="term" value="F:zinc ion binding"/>
    <property type="evidence" value="ECO:0007669"/>
    <property type="project" value="UniProtKB-KW"/>
</dbReference>
<evidence type="ECO:0000256" key="4">
    <source>
        <dbReference type="PROSITE-ProRule" id="PRU00723"/>
    </source>
</evidence>
<feature type="region of interest" description="Disordered" evidence="5">
    <location>
        <begin position="1"/>
        <end position="29"/>
    </location>
</feature>
<proteinExistence type="predicted"/>
<dbReference type="InterPro" id="IPR041367">
    <property type="entry name" value="Znf-CCCH_4"/>
</dbReference>
<evidence type="ECO:0000256" key="3">
    <source>
        <dbReference type="ARBA" id="ARBA00022833"/>
    </source>
</evidence>
<evidence type="ECO:0000256" key="1">
    <source>
        <dbReference type="ARBA" id="ARBA00022723"/>
    </source>
</evidence>
<sequence length="220" mass="26315">MAQNPILNHQIKSTDHSFDSQSEGEQEDSFELVEKKIKNKKSFLQEEPKKKKKEICRNYQIMGICKYREQCFYAHSPSYSQITAQPKVLTKIKPCKRYFNGICYFGQKCQFLHYECIDVIELREFVEKQYKEQKLIVPLNPSFNLFNQIAKLDQNIRFDLQRFHHLYKIFGRKLNFKRDDLIINSSSSRLNIFISICKQQDRFEQLLMSNNTSRKESEQS</sequence>
<dbReference type="OrthoDB" id="410307at2759"/>
<comment type="caution">
    <text evidence="7">The sequence shown here is derived from an EMBL/GenBank/DDBJ whole genome shotgun (WGS) entry which is preliminary data.</text>
</comment>
<evidence type="ECO:0000313" key="7">
    <source>
        <dbReference type="EMBL" id="CAD8078834.1"/>
    </source>
</evidence>
<dbReference type="Pfam" id="PF00642">
    <property type="entry name" value="zf-CCCH"/>
    <property type="match status" value="1"/>
</dbReference>
<organism evidence="7 8">
    <name type="scientific">Paramecium sonneborni</name>
    <dbReference type="NCBI Taxonomy" id="65129"/>
    <lineage>
        <taxon>Eukaryota</taxon>
        <taxon>Sar</taxon>
        <taxon>Alveolata</taxon>
        <taxon>Ciliophora</taxon>
        <taxon>Intramacronucleata</taxon>
        <taxon>Oligohymenophorea</taxon>
        <taxon>Peniculida</taxon>
        <taxon>Parameciidae</taxon>
        <taxon>Paramecium</taxon>
    </lineage>
</organism>
<dbReference type="Pfam" id="PF18044">
    <property type="entry name" value="zf-CCCH_4"/>
    <property type="match status" value="1"/>
</dbReference>
<gene>
    <name evidence="7" type="ORF">PSON_ATCC_30995.1.T0380135</name>
</gene>
<dbReference type="Proteomes" id="UP000692954">
    <property type="component" value="Unassembled WGS sequence"/>
</dbReference>
<dbReference type="PROSITE" id="PS50103">
    <property type="entry name" value="ZF_C3H1"/>
    <property type="match status" value="2"/>
</dbReference>
<name>A0A8S1MVK7_9CILI</name>
<feature type="compositionally biased region" description="Polar residues" evidence="5">
    <location>
        <begin position="1"/>
        <end position="11"/>
    </location>
</feature>
<dbReference type="PANTHER" id="PTHR12547:SF18">
    <property type="entry name" value="PROTEIN TIS11"/>
    <property type="match status" value="1"/>
</dbReference>
<evidence type="ECO:0000259" key="6">
    <source>
        <dbReference type="PROSITE" id="PS50103"/>
    </source>
</evidence>
<dbReference type="EMBL" id="CAJJDN010000038">
    <property type="protein sequence ID" value="CAD8078834.1"/>
    <property type="molecule type" value="Genomic_DNA"/>
</dbReference>
<accession>A0A8S1MVK7</accession>
<evidence type="ECO:0000313" key="8">
    <source>
        <dbReference type="Proteomes" id="UP000692954"/>
    </source>
</evidence>
<dbReference type="AlphaFoldDB" id="A0A8S1MVK7"/>
<feature type="zinc finger region" description="C3H1-type" evidence="4">
    <location>
        <begin position="50"/>
        <end position="78"/>
    </location>
</feature>
<keyword evidence="8" id="KW-1185">Reference proteome</keyword>
<feature type="domain" description="C3H1-type" evidence="6">
    <location>
        <begin position="50"/>
        <end position="78"/>
    </location>
</feature>
<dbReference type="InterPro" id="IPR045877">
    <property type="entry name" value="ZFP36-like"/>
</dbReference>